<dbReference type="InterPro" id="IPR036986">
    <property type="entry name" value="S4_RNA-bd_sf"/>
</dbReference>
<sequence length="72" mass="7863">MNTEKIAIDTEFIRLDALLKLGGAVDTGGRAKFAIQNGEVKVNGEVCTMRGKKMHDGDKAEFQSVTYEVCRG</sequence>
<keyword evidence="3" id="KW-1185">Reference proteome</keyword>
<accession>A0ABT4BWI6</accession>
<dbReference type="CDD" id="cd00165">
    <property type="entry name" value="S4"/>
    <property type="match status" value="1"/>
</dbReference>
<comment type="caution">
    <text evidence="2">The sequence shown here is derived from an EMBL/GenBank/DDBJ whole genome shotgun (WGS) entry which is preliminary data.</text>
</comment>
<keyword evidence="1" id="KW-0694">RNA-binding</keyword>
<dbReference type="RefSeq" id="WP_268058741.1">
    <property type="nucleotide sequence ID" value="NZ_JAPOHA010000010.1"/>
</dbReference>
<protein>
    <submittedName>
        <fullName evidence="2">RNA-binding S4 domain-containing protein</fullName>
    </submittedName>
</protein>
<reference evidence="2 3" key="1">
    <citation type="submission" date="2022-11" db="EMBL/GenBank/DDBJ databases">
        <authorList>
            <person name="Caiyu Z."/>
        </authorList>
    </citation>
    <scope>NUCLEOTIDE SEQUENCE [LARGE SCALE GENOMIC DNA]</scope>
    <source>
        <strain evidence="2 3">YR-4</strain>
    </source>
</reference>
<evidence type="ECO:0000256" key="1">
    <source>
        <dbReference type="PROSITE-ProRule" id="PRU00182"/>
    </source>
</evidence>
<dbReference type="Pfam" id="PF13275">
    <property type="entry name" value="S4_2"/>
    <property type="match status" value="1"/>
</dbReference>
<evidence type="ECO:0000313" key="3">
    <source>
        <dbReference type="Proteomes" id="UP001082703"/>
    </source>
</evidence>
<dbReference type="Proteomes" id="UP001082703">
    <property type="component" value="Unassembled WGS sequence"/>
</dbReference>
<evidence type="ECO:0000313" key="2">
    <source>
        <dbReference type="EMBL" id="MCY1714685.1"/>
    </source>
</evidence>
<name>A0ABT4BWI6_9FIRM</name>
<proteinExistence type="predicted"/>
<organism evidence="2 3">
    <name type="scientific">Caproiciproducens galactitolivorans</name>
    <dbReference type="NCBI Taxonomy" id="642589"/>
    <lineage>
        <taxon>Bacteria</taxon>
        <taxon>Bacillati</taxon>
        <taxon>Bacillota</taxon>
        <taxon>Clostridia</taxon>
        <taxon>Eubacteriales</taxon>
        <taxon>Acutalibacteraceae</taxon>
        <taxon>Caproiciproducens</taxon>
    </lineage>
</organism>
<dbReference type="Gene3D" id="3.10.290.10">
    <property type="entry name" value="RNA-binding S4 domain"/>
    <property type="match status" value="1"/>
</dbReference>
<gene>
    <name evidence="2" type="ORF">OUY18_10505</name>
</gene>
<dbReference type="PROSITE" id="PS50889">
    <property type="entry name" value="S4"/>
    <property type="match status" value="1"/>
</dbReference>
<dbReference type="SUPFAM" id="SSF55174">
    <property type="entry name" value="Alpha-L RNA-binding motif"/>
    <property type="match status" value="1"/>
</dbReference>
<dbReference type="EMBL" id="JAPOHA010000010">
    <property type="protein sequence ID" value="MCY1714685.1"/>
    <property type="molecule type" value="Genomic_DNA"/>
</dbReference>